<evidence type="ECO:0000313" key="2">
    <source>
        <dbReference type="EMBL" id="KAF2136638.1"/>
    </source>
</evidence>
<dbReference type="InterPro" id="IPR041679">
    <property type="entry name" value="DNA2/NAM7-like_C"/>
</dbReference>
<dbReference type="Pfam" id="PF13087">
    <property type="entry name" value="AAA_12"/>
    <property type="match status" value="1"/>
</dbReference>
<dbReference type="Proteomes" id="UP000799438">
    <property type="component" value="Unassembled WGS sequence"/>
</dbReference>
<evidence type="ECO:0000259" key="1">
    <source>
        <dbReference type="Pfam" id="PF13087"/>
    </source>
</evidence>
<dbReference type="PANTHER" id="PTHR10887">
    <property type="entry name" value="DNA2/NAM7 HELICASE FAMILY"/>
    <property type="match status" value="1"/>
</dbReference>
<name>A0A6A6AZE7_9PEZI</name>
<protein>
    <recommendedName>
        <fullName evidence="1">DNA2/NAM7 helicase-like C-terminal domain-containing protein</fullName>
    </recommendedName>
</protein>
<dbReference type="InterPro" id="IPR045055">
    <property type="entry name" value="DNA2/NAM7-like"/>
</dbReference>
<dbReference type="InterPro" id="IPR027417">
    <property type="entry name" value="P-loop_NTPase"/>
</dbReference>
<dbReference type="RefSeq" id="XP_033392356.1">
    <property type="nucleotide sequence ID" value="XM_033542611.1"/>
</dbReference>
<gene>
    <name evidence="2" type="ORF">K452DRAFT_302583</name>
</gene>
<keyword evidence="3" id="KW-1185">Reference proteome</keyword>
<proteinExistence type="predicted"/>
<dbReference type="EMBL" id="ML995515">
    <property type="protein sequence ID" value="KAF2136638.1"/>
    <property type="molecule type" value="Genomic_DNA"/>
</dbReference>
<dbReference type="AlphaFoldDB" id="A0A6A6AZE7"/>
<dbReference type="Gene3D" id="3.40.50.300">
    <property type="entry name" value="P-loop containing nucleotide triphosphate hydrolases"/>
    <property type="match status" value="1"/>
</dbReference>
<dbReference type="GeneID" id="54300108"/>
<organism evidence="2 3">
    <name type="scientific">Aplosporella prunicola CBS 121167</name>
    <dbReference type="NCBI Taxonomy" id="1176127"/>
    <lineage>
        <taxon>Eukaryota</taxon>
        <taxon>Fungi</taxon>
        <taxon>Dikarya</taxon>
        <taxon>Ascomycota</taxon>
        <taxon>Pezizomycotina</taxon>
        <taxon>Dothideomycetes</taxon>
        <taxon>Dothideomycetes incertae sedis</taxon>
        <taxon>Botryosphaeriales</taxon>
        <taxon>Aplosporellaceae</taxon>
        <taxon>Aplosporella</taxon>
    </lineage>
</organism>
<sequence>MAQYSIKGRLVGPERDMAQELKKFLKQLSDPTATPYAKLKLETMQQFRQALWLVQERIVATAPLVACTTVTAGSKIVHQNVGRESKGLAIIIDEATRDREVDTYIPLTAPSTKVVAIHLFGDTKSRMHPIISSFPNKTFYGKQLSSDSSVFPLLQLKLAVALKRILHLSPDAPDDKARLHYVEIQSSKLRKSSQSYSRANLEYVEWVMRAINDLHHVLMSSMSRNVMILTPYKRQAAEYSMAFIEAYRRWYPSAKDINMDMVPRVFTVSSVQENQSRIVFLDLVNISAENKRDFGFLADEHRTCVALTRAQEVFIIVGGPFEGRKASSSFTLLEYKSLLSSDGRLLSLKAPPLSRPVPKDLLGDTDKPI</sequence>
<feature type="domain" description="DNA2/NAM7 helicase-like C-terminal" evidence="1">
    <location>
        <begin position="123"/>
        <end position="318"/>
    </location>
</feature>
<dbReference type="SUPFAM" id="SSF52540">
    <property type="entry name" value="P-loop containing nucleoside triphosphate hydrolases"/>
    <property type="match status" value="1"/>
</dbReference>
<dbReference type="OrthoDB" id="6513042at2759"/>
<dbReference type="InterPro" id="IPR047187">
    <property type="entry name" value="SF1_C_Upf1"/>
</dbReference>
<accession>A0A6A6AZE7</accession>
<reference evidence="2" key="1">
    <citation type="journal article" date="2020" name="Stud. Mycol.">
        <title>101 Dothideomycetes genomes: a test case for predicting lifestyles and emergence of pathogens.</title>
        <authorList>
            <person name="Haridas S."/>
            <person name="Albert R."/>
            <person name="Binder M."/>
            <person name="Bloem J."/>
            <person name="Labutti K."/>
            <person name="Salamov A."/>
            <person name="Andreopoulos B."/>
            <person name="Baker S."/>
            <person name="Barry K."/>
            <person name="Bills G."/>
            <person name="Bluhm B."/>
            <person name="Cannon C."/>
            <person name="Castanera R."/>
            <person name="Culley D."/>
            <person name="Daum C."/>
            <person name="Ezra D."/>
            <person name="Gonzalez J."/>
            <person name="Henrissat B."/>
            <person name="Kuo A."/>
            <person name="Liang C."/>
            <person name="Lipzen A."/>
            <person name="Lutzoni F."/>
            <person name="Magnuson J."/>
            <person name="Mondo S."/>
            <person name="Nolan M."/>
            <person name="Ohm R."/>
            <person name="Pangilinan J."/>
            <person name="Park H.-J."/>
            <person name="Ramirez L."/>
            <person name="Alfaro M."/>
            <person name="Sun H."/>
            <person name="Tritt A."/>
            <person name="Yoshinaga Y."/>
            <person name="Zwiers L.-H."/>
            <person name="Turgeon B."/>
            <person name="Goodwin S."/>
            <person name="Spatafora J."/>
            <person name="Crous P."/>
            <person name="Grigoriev I."/>
        </authorList>
    </citation>
    <scope>NUCLEOTIDE SEQUENCE</scope>
    <source>
        <strain evidence="2">CBS 121167</strain>
    </source>
</reference>
<dbReference type="CDD" id="cd18808">
    <property type="entry name" value="SF1_C_Upf1"/>
    <property type="match status" value="1"/>
</dbReference>
<evidence type="ECO:0000313" key="3">
    <source>
        <dbReference type="Proteomes" id="UP000799438"/>
    </source>
</evidence>
<dbReference type="PANTHER" id="PTHR10887:SF495">
    <property type="entry name" value="HELICASE SENATAXIN ISOFORM X1-RELATED"/>
    <property type="match status" value="1"/>
</dbReference>